<keyword evidence="1" id="KW-0378">Hydrolase</keyword>
<sequence>MRSYVDNELLPAMRAELADASIEISAVGPVPPFEANEESDIVKLARALTGDKAVHKCAPCTESGYFDSVAGIPAVICGPLGGEYHCANEYITVSQMKKCREFMLKVAESL</sequence>
<evidence type="ECO:0000313" key="1">
    <source>
        <dbReference type="EMBL" id="ORC79886.1"/>
    </source>
</evidence>
<evidence type="ECO:0000313" key="2">
    <source>
        <dbReference type="Proteomes" id="UP000192257"/>
    </source>
</evidence>
<dbReference type="Gene3D" id="3.30.70.360">
    <property type="match status" value="1"/>
</dbReference>
<dbReference type="InterPro" id="IPR002933">
    <property type="entry name" value="Peptidase_M20"/>
</dbReference>
<dbReference type="Proteomes" id="UP000192257">
    <property type="component" value="Unassembled WGS sequence"/>
</dbReference>
<comment type="caution">
    <text evidence="1">The sequence shown here is derived from an EMBL/GenBank/DDBJ whole genome shotgun (WGS) entry which is preliminary data.</text>
</comment>
<dbReference type="GO" id="GO:0004180">
    <property type="term" value="F:carboxypeptidase activity"/>
    <property type="evidence" value="ECO:0007669"/>
    <property type="project" value="UniProtKB-KW"/>
</dbReference>
<name>A0A1X0NEK3_9TRYP</name>
<keyword evidence="1" id="KW-0121">Carboxypeptidase</keyword>
<gene>
    <name evidence="1" type="ORF">TM35_001971010</name>
</gene>
<dbReference type="Gene3D" id="3.40.630.10">
    <property type="entry name" value="Zn peptidases"/>
    <property type="match status" value="1"/>
</dbReference>
<dbReference type="Pfam" id="PF01546">
    <property type="entry name" value="Peptidase_M20"/>
    <property type="match status" value="1"/>
</dbReference>
<dbReference type="AlphaFoldDB" id="A0A1X0NEK3"/>
<dbReference type="GeneID" id="39991780"/>
<dbReference type="VEuPathDB" id="TriTrypDB:TM35_001971010"/>
<dbReference type="EMBL" id="NBCO01000197">
    <property type="protein sequence ID" value="ORC79886.1"/>
    <property type="molecule type" value="Genomic_DNA"/>
</dbReference>
<accession>A0A1X0NEK3</accession>
<keyword evidence="2" id="KW-1185">Reference proteome</keyword>
<dbReference type="SUPFAM" id="SSF53187">
    <property type="entry name" value="Zn-dependent exopeptidases"/>
    <property type="match status" value="1"/>
</dbReference>
<protein>
    <submittedName>
        <fullName evidence="1">Glutamamyl carboxypeptidase</fullName>
    </submittedName>
</protein>
<keyword evidence="1" id="KW-0645">Protease</keyword>
<proteinExistence type="predicted"/>
<organism evidence="1 2">
    <name type="scientific">Trypanosoma theileri</name>
    <dbReference type="NCBI Taxonomy" id="67003"/>
    <lineage>
        <taxon>Eukaryota</taxon>
        <taxon>Discoba</taxon>
        <taxon>Euglenozoa</taxon>
        <taxon>Kinetoplastea</taxon>
        <taxon>Metakinetoplastina</taxon>
        <taxon>Trypanosomatida</taxon>
        <taxon>Trypanosomatidae</taxon>
        <taxon>Trypanosoma</taxon>
    </lineage>
</organism>
<reference evidence="1 2" key="1">
    <citation type="submission" date="2017-03" db="EMBL/GenBank/DDBJ databases">
        <title>An alternative strategy for trypanosome survival in the mammalian bloodstream revealed through genome and transcriptome analysis of the ubiquitous bovine parasite Trypanosoma (Megatrypanum) theileri.</title>
        <authorList>
            <person name="Kelly S."/>
            <person name="Ivens A."/>
            <person name="Mott A."/>
            <person name="O'Neill E."/>
            <person name="Emms D."/>
            <person name="Macleod O."/>
            <person name="Voorheis P."/>
            <person name="Matthews J."/>
            <person name="Matthews K."/>
            <person name="Carrington M."/>
        </authorList>
    </citation>
    <scope>NUCLEOTIDE SEQUENCE [LARGE SCALE GENOMIC DNA]</scope>
    <source>
        <strain evidence="1">Edinburgh</strain>
    </source>
</reference>
<dbReference type="RefSeq" id="XP_028876705.1">
    <property type="nucleotide sequence ID" value="XM_029032000.1"/>
</dbReference>